<organism evidence="1">
    <name type="scientific">Escherichia coli</name>
    <dbReference type="NCBI Taxonomy" id="562"/>
    <lineage>
        <taxon>Bacteria</taxon>
        <taxon>Pseudomonadati</taxon>
        <taxon>Pseudomonadota</taxon>
        <taxon>Gammaproteobacteria</taxon>
        <taxon>Enterobacterales</taxon>
        <taxon>Enterobacteriaceae</taxon>
        <taxon>Escherichia</taxon>
    </lineage>
</organism>
<dbReference type="Pfam" id="PF05802">
    <property type="entry name" value="SctB2"/>
    <property type="match status" value="1"/>
</dbReference>
<sequence>MNTIDYTNQVMTVNSVSENTTGSNAITASAINSSLLTDGKVDVSKLMLEIQKLLGKMVRILQDYQQQQLSQSYQIQLAVFESQNKAIDEKKAAATAALVGGAISSVLGILGSFAAINSATKGASDIAQKTASTSSKAIDAASDTATKRWTKATESVADAVEDASSVMQQAMTTATRAASRTSDVADDIADSAQRASQLAENAADAAQKASRASRFMAAVDKITGSTPFIAVTSLAEGTKTLPTTVSESVKSNHEISEQRYKSVENFQQGNLDLYKQEVRRAQDDIASRLRDMTTAARDLTDLQNRMGQSVRLAGK</sequence>
<reference evidence="1" key="1">
    <citation type="submission" date="1998-05" db="EMBL/GenBank/DDBJ databases">
        <authorList>
            <person name="An H."/>
            <person name="Fairbrother J.M."/>
            <person name="Mabrouk T."/>
            <person name="Kaper J.B."/>
            <person name="Desautels C."/>
            <person name="Harel J."/>
        </authorList>
    </citation>
    <scope>NUCLEOTIDE SEQUENCE</scope>
    <source>
        <strain evidence="1">1390</strain>
    </source>
</reference>
<dbReference type="InterPro" id="IPR008611">
    <property type="entry name" value="SctB2-like"/>
</dbReference>
<dbReference type="SUPFAM" id="SSF58104">
    <property type="entry name" value="Methyl-accepting chemotaxis protein (MCP) signaling domain"/>
    <property type="match status" value="1"/>
</dbReference>
<dbReference type="EMBL" id="AF064683">
    <property type="protein sequence ID" value="AAC99339.1"/>
    <property type="molecule type" value="Genomic_DNA"/>
</dbReference>
<gene>
    <name evidence="1" type="primary">espB</name>
</gene>
<protein>
    <submittedName>
        <fullName evidence="1">Secreted protein EspB</fullName>
    </submittedName>
</protein>
<proteinExistence type="predicted"/>
<accession>Q9R8R7</accession>
<name>Q9R8R7_ECOLX</name>
<feature type="non-terminal residue" evidence="1">
    <location>
        <position position="315"/>
    </location>
</feature>
<dbReference type="AlphaFoldDB" id="Q9R8R7"/>
<evidence type="ECO:0000313" key="1">
    <source>
        <dbReference type="EMBL" id="AAC99339.1"/>
    </source>
</evidence>